<accession>A0A5C1AAM1</accession>
<keyword evidence="2" id="KW-1185">Reference proteome</keyword>
<reference evidence="2" key="1">
    <citation type="submission" date="2019-08" db="EMBL/GenBank/DDBJ databases">
        <title>Limnoglobus roseus gen. nov., sp. nov., a novel freshwater planctomycete with a giant genome from the family Gemmataceae.</title>
        <authorList>
            <person name="Kulichevskaya I.S."/>
            <person name="Naumoff D.G."/>
            <person name="Miroshnikov K."/>
            <person name="Ivanova A."/>
            <person name="Philippov D.A."/>
            <person name="Hakobyan A."/>
            <person name="Rijpstra I.C."/>
            <person name="Sinninghe Damste J.S."/>
            <person name="Liesack W."/>
            <person name="Dedysh S.N."/>
        </authorList>
    </citation>
    <scope>NUCLEOTIDE SEQUENCE [LARGE SCALE GENOMIC DNA]</scope>
    <source>
        <strain evidence="2">PX52</strain>
    </source>
</reference>
<protein>
    <submittedName>
        <fullName evidence="1">Uncharacterized protein</fullName>
    </submittedName>
</protein>
<dbReference type="Proteomes" id="UP000324974">
    <property type="component" value="Chromosome"/>
</dbReference>
<evidence type="ECO:0000313" key="2">
    <source>
        <dbReference type="Proteomes" id="UP000324974"/>
    </source>
</evidence>
<sequence>MPSRTGTVTFDLRSGLLDVLNRAAVFAKLKYAYIELSAPTAGDVWFGPQTQTNDLACWFDSAGGTGRQRVRDRLLMIEPSGFTRYWRCSTTRGPT</sequence>
<proteinExistence type="predicted"/>
<name>A0A5C1AAM1_9BACT</name>
<dbReference type="AlphaFoldDB" id="A0A5C1AAM1"/>
<dbReference type="KEGG" id="lrs:PX52LOC_02548"/>
<evidence type="ECO:0000313" key="1">
    <source>
        <dbReference type="EMBL" id="QEL15615.1"/>
    </source>
</evidence>
<organism evidence="1 2">
    <name type="scientific">Limnoglobus roseus</name>
    <dbReference type="NCBI Taxonomy" id="2598579"/>
    <lineage>
        <taxon>Bacteria</taxon>
        <taxon>Pseudomonadati</taxon>
        <taxon>Planctomycetota</taxon>
        <taxon>Planctomycetia</taxon>
        <taxon>Gemmatales</taxon>
        <taxon>Gemmataceae</taxon>
        <taxon>Limnoglobus</taxon>
    </lineage>
</organism>
<dbReference type="RefSeq" id="WP_149110413.1">
    <property type="nucleotide sequence ID" value="NZ_CP042425.1"/>
</dbReference>
<gene>
    <name evidence="1" type="ORF">PX52LOC_02548</name>
</gene>
<dbReference type="EMBL" id="CP042425">
    <property type="protein sequence ID" value="QEL15615.1"/>
    <property type="molecule type" value="Genomic_DNA"/>
</dbReference>